<reference evidence="3" key="1">
    <citation type="journal article" date="2014" name="Int. J. Syst. Evol. Microbiol.">
        <title>Complete genome sequence of Corynebacterium casei LMG S-19264T (=DSM 44701T), isolated from a smear-ripened cheese.</title>
        <authorList>
            <consortium name="US DOE Joint Genome Institute (JGI-PGF)"/>
            <person name="Walter F."/>
            <person name="Albersmeier A."/>
            <person name="Kalinowski J."/>
            <person name="Ruckert C."/>
        </authorList>
    </citation>
    <scope>NUCLEOTIDE SEQUENCE</scope>
    <source>
        <strain evidence="3">JCM 4988</strain>
    </source>
</reference>
<reference evidence="3" key="2">
    <citation type="submission" date="2020-09" db="EMBL/GenBank/DDBJ databases">
        <authorList>
            <person name="Sun Q."/>
            <person name="Ohkuma M."/>
        </authorList>
    </citation>
    <scope>NUCLEOTIDE SEQUENCE</scope>
    <source>
        <strain evidence="3">JCM 4988</strain>
    </source>
</reference>
<dbReference type="EMBL" id="BMWG01000002">
    <property type="protein sequence ID" value="GGZ22520.1"/>
    <property type="molecule type" value="Genomic_DNA"/>
</dbReference>
<protein>
    <submittedName>
        <fullName evidence="3">D-erythrulose-4-phosphate isomerase</fullName>
    </submittedName>
</protein>
<evidence type="ECO:0000256" key="2">
    <source>
        <dbReference type="ARBA" id="ARBA00023235"/>
    </source>
</evidence>
<comment type="similarity">
    <text evidence="1">Belongs to the LacAB/RpiB family.</text>
</comment>
<dbReference type="GO" id="GO:0005975">
    <property type="term" value="P:carbohydrate metabolic process"/>
    <property type="evidence" value="ECO:0007669"/>
    <property type="project" value="InterPro"/>
</dbReference>
<evidence type="ECO:0000256" key="1">
    <source>
        <dbReference type="ARBA" id="ARBA00008754"/>
    </source>
</evidence>
<dbReference type="PANTHER" id="PTHR43732">
    <property type="entry name" value="RIBOSE 5-PHOSPHATE ISOMERASE-RELATED"/>
    <property type="match status" value="1"/>
</dbReference>
<dbReference type="PIRSF" id="PIRSF005384">
    <property type="entry name" value="RpiB_LacA_B"/>
    <property type="match status" value="1"/>
</dbReference>
<keyword evidence="4" id="KW-1185">Reference proteome</keyword>
<dbReference type="Pfam" id="PF02502">
    <property type="entry name" value="LacAB_rpiB"/>
    <property type="match status" value="1"/>
</dbReference>
<gene>
    <name evidence="3" type="ORF">GCM10010387_14650</name>
</gene>
<name>A0A918PTU6_9ACTN</name>
<evidence type="ECO:0000313" key="3">
    <source>
        <dbReference type="EMBL" id="GGZ22520.1"/>
    </source>
</evidence>
<dbReference type="InterPro" id="IPR036569">
    <property type="entry name" value="RpiB_LacA_LacB_sf"/>
</dbReference>
<dbReference type="NCBIfam" id="TIGR00689">
    <property type="entry name" value="rpiB_lacA_lacB"/>
    <property type="match status" value="1"/>
</dbReference>
<keyword evidence="2 3" id="KW-0413">Isomerase</keyword>
<sequence>MRAHRNKLRVVVGSDPAGREYKNTLAADLRVSPLVTAVIDIGANDRTRRPYPEVAFTAAQLVADGQADRALLVCHTGLGMAIAANKVRDIRAVTAHDPLSVRASVFSNNAQVLAFGQGVIGLALARHLVAEWLTCCFETASSAAVKIEAIRAFEHQQHHAAAAPDQPR</sequence>
<evidence type="ECO:0000313" key="4">
    <source>
        <dbReference type="Proteomes" id="UP000630936"/>
    </source>
</evidence>
<dbReference type="SUPFAM" id="SSF89623">
    <property type="entry name" value="Ribose/Galactose isomerase RpiB/AlsB"/>
    <property type="match status" value="1"/>
</dbReference>
<accession>A0A918PTU6</accession>
<dbReference type="InterPro" id="IPR003500">
    <property type="entry name" value="RpiB_LacA_LacB"/>
</dbReference>
<proteinExistence type="inferred from homology"/>
<dbReference type="InterPro" id="IPR051812">
    <property type="entry name" value="SPI_LacAB/RpiB"/>
</dbReference>
<dbReference type="GO" id="GO:0016861">
    <property type="term" value="F:intramolecular oxidoreductase activity, interconverting aldoses and ketoses"/>
    <property type="evidence" value="ECO:0007669"/>
    <property type="project" value="UniProtKB-ARBA"/>
</dbReference>
<organism evidence="3 4">
    <name type="scientific">Streptomyces inusitatus</name>
    <dbReference type="NCBI Taxonomy" id="68221"/>
    <lineage>
        <taxon>Bacteria</taxon>
        <taxon>Bacillati</taxon>
        <taxon>Actinomycetota</taxon>
        <taxon>Actinomycetes</taxon>
        <taxon>Kitasatosporales</taxon>
        <taxon>Streptomycetaceae</taxon>
        <taxon>Streptomyces</taxon>
    </lineage>
</organism>
<dbReference type="AlphaFoldDB" id="A0A918PTU6"/>
<comment type="caution">
    <text evidence="3">The sequence shown here is derived from an EMBL/GenBank/DDBJ whole genome shotgun (WGS) entry which is preliminary data.</text>
</comment>
<dbReference type="Gene3D" id="3.40.1400.10">
    <property type="entry name" value="Sugar-phosphate isomerase, RpiB/LacA/LacB"/>
    <property type="match status" value="1"/>
</dbReference>
<dbReference type="RefSeq" id="WP_190122020.1">
    <property type="nucleotide sequence ID" value="NZ_BMWG01000002.1"/>
</dbReference>
<dbReference type="PANTHER" id="PTHR43732:SF1">
    <property type="entry name" value="RIBOSE 5-PHOSPHATE ISOMERASE"/>
    <property type="match status" value="1"/>
</dbReference>
<dbReference type="Proteomes" id="UP000630936">
    <property type="component" value="Unassembled WGS sequence"/>
</dbReference>